<evidence type="ECO:0000256" key="3">
    <source>
        <dbReference type="ARBA" id="ARBA00012054"/>
    </source>
</evidence>
<evidence type="ECO:0000256" key="5">
    <source>
        <dbReference type="ARBA" id="ARBA00022741"/>
    </source>
</evidence>
<evidence type="ECO:0000256" key="1">
    <source>
        <dbReference type="ARBA" id="ARBA00004761"/>
    </source>
</evidence>
<reference evidence="9 10" key="1">
    <citation type="submission" date="2017-01" db="EMBL/GenBank/DDBJ databases">
        <authorList>
            <person name="Varghese N."/>
            <person name="Submissions S."/>
        </authorList>
    </citation>
    <scope>NUCLEOTIDE SEQUENCE [LARGE SCALE GENOMIC DNA]</scope>
    <source>
        <strain evidence="9 10">DSM 2061</strain>
    </source>
</reference>
<comment type="caution">
    <text evidence="9">The sequence shown here is derived from an EMBL/GenBank/DDBJ whole genome shotgun (WGS) entry which is preliminary data.</text>
</comment>
<keyword evidence="10" id="KW-1185">Reference proteome</keyword>
<dbReference type="InterPro" id="IPR031322">
    <property type="entry name" value="Shikimate/glucono_kinase"/>
</dbReference>
<dbReference type="Pfam" id="PF01202">
    <property type="entry name" value="SKI"/>
    <property type="match status" value="1"/>
</dbReference>
<dbReference type="SUPFAM" id="SSF52540">
    <property type="entry name" value="P-loop containing nucleoside triphosphate hydrolases"/>
    <property type="match status" value="1"/>
</dbReference>
<keyword evidence="5" id="KW-0547">Nucleotide-binding</keyword>
<dbReference type="RefSeq" id="WP_139327687.1">
    <property type="nucleotide sequence ID" value="NZ_FTOB01000004.1"/>
</dbReference>
<dbReference type="CDD" id="cd02021">
    <property type="entry name" value="GntK"/>
    <property type="match status" value="1"/>
</dbReference>
<dbReference type="PANTHER" id="PTHR43442:SF3">
    <property type="entry name" value="GLUCONOKINASE-RELATED"/>
    <property type="match status" value="1"/>
</dbReference>
<comment type="catalytic activity">
    <reaction evidence="8">
        <text>D-gluconate + ATP = 6-phospho-D-gluconate + ADP + H(+)</text>
        <dbReference type="Rhea" id="RHEA:19433"/>
        <dbReference type="ChEBI" id="CHEBI:15378"/>
        <dbReference type="ChEBI" id="CHEBI:18391"/>
        <dbReference type="ChEBI" id="CHEBI:30616"/>
        <dbReference type="ChEBI" id="CHEBI:58759"/>
        <dbReference type="ChEBI" id="CHEBI:456216"/>
        <dbReference type="EC" id="2.7.1.12"/>
    </reaction>
</comment>
<comment type="similarity">
    <text evidence="2">Belongs to the gluconokinase GntK/GntV family.</text>
</comment>
<keyword evidence="7" id="KW-0067">ATP-binding</keyword>
<evidence type="ECO:0000256" key="4">
    <source>
        <dbReference type="ARBA" id="ARBA00022679"/>
    </source>
</evidence>
<name>A0ABY1KW88_9FLAO</name>
<keyword evidence="6" id="KW-0418">Kinase</keyword>
<evidence type="ECO:0000256" key="8">
    <source>
        <dbReference type="ARBA" id="ARBA00048090"/>
    </source>
</evidence>
<evidence type="ECO:0000313" key="10">
    <source>
        <dbReference type="Proteomes" id="UP000185728"/>
    </source>
</evidence>
<gene>
    <name evidence="9" type="ORF">SAMN05421766_104425</name>
</gene>
<dbReference type="InterPro" id="IPR006001">
    <property type="entry name" value="Therm_gnt_kin"/>
</dbReference>
<dbReference type="PANTHER" id="PTHR43442">
    <property type="entry name" value="GLUCONOKINASE-RELATED"/>
    <property type="match status" value="1"/>
</dbReference>
<evidence type="ECO:0000256" key="2">
    <source>
        <dbReference type="ARBA" id="ARBA00008420"/>
    </source>
</evidence>
<protein>
    <recommendedName>
        <fullName evidence="3">gluconokinase</fullName>
        <ecNumber evidence="3">2.7.1.12</ecNumber>
    </recommendedName>
</protein>
<comment type="pathway">
    <text evidence="1">Carbohydrate acid metabolism.</text>
</comment>
<keyword evidence="4" id="KW-0808">Transferase</keyword>
<accession>A0ABY1KW88</accession>
<sequence>MKKHNYIVILVGVCGSGKRSVGEKVAQRLEIPFFDAEKLPLSKALPEGQLPQDVDLEKWLMSIKEIIIAESAKKGCVISCSVLKKEHRLFIADQVDHELDWVFMNGSYEHLIQRAEQTENHDRPASMIKSDFEALEIPKRALTIDIASPEPENIDTILKYLARKYG</sequence>
<dbReference type="EMBL" id="FTOB01000004">
    <property type="protein sequence ID" value="SIS85841.1"/>
    <property type="molecule type" value="Genomic_DNA"/>
</dbReference>
<dbReference type="Gene3D" id="3.40.50.300">
    <property type="entry name" value="P-loop containing nucleotide triphosphate hydrolases"/>
    <property type="match status" value="1"/>
</dbReference>
<proteinExistence type="inferred from homology"/>
<evidence type="ECO:0000256" key="6">
    <source>
        <dbReference type="ARBA" id="ARBA00022777"/>
    </source>
</evidence>
<dbReference type="Proteomes" id="UP000185728">
    <property type="component" value="Unassembled WGS sequence"/>
</dbReference>
<dbReference type="EC" id="2.7.1.12" evidence="3"/>
<evidence type="ECO:0000313" key="9">
    <source>
        <dbReference type="EMBL" id="SIS85841.1"/>
    </source>
</evidence>
<dbReference type="InterPro" id="IPR027417">
    <property type="entry name" value="P-loop_NTPase"/>
</dbReference>
<evidence type="ECO:0000256" key="7">
    <source>
        <dbReference type="ARBA" id="ARBA00022840"/>
    </source>
</evidence>
<organism evidence="9 10">
    <name type="scientific">Zobellia uliginosa</name>
    <dbReference type="NCBI Taxonomy" id="143224"/>
    <lineage>
        <taxon>Bacteria</taxon>
        <taxon>Pseudomonadati</taxon>
        <taxon>Bacteroidota</taxon>
        <taxon>Flavobacteriia</taxon>
        <taxon>Flavobacteriales</taxon>
        <taxon>Flavobacteriaceae</taxon>
        <taxon>Zobellia</taxon>
    </lineage>
</organism>